<dbReference type="Proteomes" id="UP000094578">
    <property type="component" value="Unassembled WGS sequence"/>
</dbReference>
<keyword evidence="3" id="KW-0472">Membrane</keyword>
<evidence type="ECO:0000313" key="8">
    <source>
        <dbReference type="Proteomes" id="UP000094578"/>
    </source>
</evidence>
<accession>A0A1E3KXY8</accession>
<protein>
    <submittedName>
        <fullName evidence="7">Putative binding protein</fullName>
    </submittedName>
</protein>
<evidence type="ECO:0000256" key="1">
    <source>
        <dbReference type="ARBA" id="ARBA00022475"/>
    </source>
</evidence>
<keyword evidence="1" id="KW-1003">Cell membrane</keyword>
<proteinExistence type="predicted"/>
<dbReference type="Pfam" id="PF01547">
    <property type="entry name" value="SBP_bac_1"/>
    <property type="match status" value="1"/>
</dbReference>
<keyword evidence="2 6" id="KW-0732">Signal</keyword>
<evidence type="ECO:0000256" key="4">
    <source>
        <dbReference type="ARBA" id="ARBA00023139"/>
    </source>
</evidence>
<gene>
    <name evidence="7" type="ORF">PTI45_04206</name>
</gene>
<dbReference type="PATRIC" id="fig|1886670.3.peg.4236"/>
<name>A0A1E3KXY8_9BACL</name>
<dbReference type="InterPro" id="IPR006059">
    <property type="entry name" value="SBP"/>
</dbReference>
<dbReference type="SUPFAM" id="SSF53850">
    <property type="entry name" value="Periplasmic binding protein-like II"/>
    <property type="match status" value="1"/>
</dbReference>
<evidence type="ECO:0000256" key="2">
    <source>
        <dbReference type="ARBA" id="ARBA00022729"/>
    </source>
</evidence>
<reference evidence="7 8" key="1">
    <citation type="submission" date="2016-08" db="EMBL/GenBank/DDBJ databases">
        <title>Genome sequencing of Paenibacillus sp. TI45-13ar, isolated from Korean traditional nuruk.</title>
        <authorList>
            <person name="Kim S.-J."/>
        </authorList>
    </citation>
    <scope>NUCLEOTIDE SEQUENCE [LARGE SCALE GENOMIC DNA]</scope>
    <source>
        <strain evidence="7 8">TI45-13ar</strain>
    </source>
</reference>
<dbReference type="AlphaFoldDB" id="A0A1E3KXY8"/>
<dbReference type="PANTHER" id="PTHR43649">
    <property type="entry name" value="ARABINOSE-BINDING PROTEIN-RELATED"/>
    <property type="match status" value="1"/>
</dbReference>
<feature type="chain" id="PRO_5038828399" evidence="6">
    <location>
        <begin position="21"/>
        <end position="422"/>
    </location>
</feature>
<dbReference type="PANTHER" id="PTHR43649:SF33">
    <property type="entry name" value="POLYGALACTURONAN_RHAMNOGALACTURONAN-BINDING PROTEIN YTCQ"/>
    <property type="match status" value="1"/>
</dbReference>
<keyword evidence="5" id="KW-0449">Lipoprotein</keyword>
<evidence type="ECO:0000256" key="6">
    <source>
        <dbReference type="SAM" id="SignalP"/>
    </source>
</evidence>
<keyword evidence="8" id="KW-1185">Reference proteome</keyword>
<dbReference type="RefSeq" id="WP_069329526.1">
    <property type="nucleotide sequence ID" value="NZ_MDER01000086.1"/>
</dbReference>
<keyword evidence="4" id="KW-0564">Palmitate</keyword>
<dbReference type="Gene3D" id="3.40.190.10">
    <property type="entry name" value="Periplasmic binding protein-like II"/>
    <property type="match status" value="2"/>
</dbReference>
<evidence type="ECO:0000256" key="5">
    <source>
        <dbReference type="ARBA" id="ARBA00023288"/>
    </source>
</evidence>
<dbReference type="PROSITE" id="PS51257">
    <property type="entry name" value="PROKAR_LIPOPROTEIN"/>
    <property type="match status" value="1"/>
</dbReference>
<organism evidence="7 8">
    <name type="scientific">Paenibacillus nuruki</name>
    <dbReference type="NCBI Taxonomy" id="1886670"/>
    <lineage>
        <taxon>Bacteria</taxon>
        <taxon>Bacillati</taxon>
        <taxon>Bacillota</taxon>
        <taxon>Bacilli</taxon>
        <taxon>Bacillales</taxon>
        <taxon>Paenibacillaceae</taxon>
        <taxon>Paenibacillus</taxon>
    </lineage>
</organism>
<dbReference type="InterPro" id="IPR050490">
    <property type="entry name" value="Bact_solute-bd_prot1"/>
</dbReference>
<sequence>MKKILLLPLTLLFGLATVLSGCGNQNTEDAGGTKTIHIYQYKVEISDALAKLKVEYEKTHPGVKLDIQSVGGGSDYAASLKAKFASGDEPDIFSNGGYEEMNLWFEYMEDLSDQPWVSDLVDGAKESISRDGHIYGQPIGLEGYGFIYNKDIFDKVGIKELPTTLEELQAVCEKLKAAGYIPFSNAFQEWWVLGNHNSNIPFAHQSDPVQFLQQLDAGTAQIPGNEKFTDWLNLVDLMVKYGNNNPLTTDYNTQVTLFANGKAAMMQQGNWTQVQIDGIKPNMNIGLMPIPINNDKQENDRLFVSVPNNWIVNKNSPVKAEAKEFLNWLVTSDTGKHYITDEFKFIPAFKSIPTTDKQLGPIGSDIVKYNEAGKTLQWVFPRFATGLTKDYGSTIQAYIAGELTRDEMLEQMQAEWVNLQLR</sequence>
<evidence type="ECO:0000256" key="3">
    <source>
        <dbReference type="ARBA" id="ARBA00023136"/>
    </source>
</evidence>
<dbReference type="STRING" id="1886670.PTI45_04206"/>
<evidence type="ECO:0000313" key="7">
    <source>
        <dbReference type="EMBL" id="ODP26366.1"/>
    </source>
</evidence>
<feature type="signal peptide" evidence="6">
    <location>
        <begin position="1"/>
        <end position="20"/>
    </location>
</feature>
<dbReference type="EMBL" id="MDER01000086">
    <property type="protein sequence ID" value="ODP26366.1"/>
    <property type="molecule type" value="Genomic_DNA"/>
</dbReference>
<comment type="caution">
    <text evidence="7">The sequence shown here is derived from an EMBL/GenBank/DDBJ whole genome shotgun (WGS) entry which is preliminary data.</text>
</comment>